<proteinExistence type="predicted"/>
<keyword evidence="2" id="KW-1185">Reference proteome</keyword>
<comment type="caution">
    <text evidence="1">The sequence shown here is derived from an EMBL/GenBank/DDBJ whole genome shotgun (WGS) entry which is preliminary data.</text>
</comment>
<dbReference type="EMBL" id="MU857681">
    <property type="protein sequence ID" value="KAK4246172.1"/>
    <property type="molecule type" value="Genomic_DNA"/>
</dbReference>
<dbReference type="InterPro" id="IPR029063">
    <property type="entry name" value="SAM-dependent_MTases_sf"/>
</dbReference>
<reference evidence="1" key="1">
    <citation type="journal article" date="2023" name="Mol. Phylogenet. Evol.">
        <title>Genome-scale phylogeny and comparative genomics of the fungal order Sordariales.</title>
        <authorList>
            <person name="Hensen N."/>
            <person name="Bonometti L."/>
            <person name="Westerberg I."/>
            <person name="Brannstrom I.O."/>
            <person name="Guillou S."/>
            <person name="Cros-Aarteil S."/>
            <person name="Calhoun S."/>
            <person name="Haridas S."/>
            <person name="Kuo A."/>
            <person name="Mondo S."/>
            <person name="Pangilinan J."/>
            <person name="Riley R."/>
            <person name="LaButti K."/>
            <person name="Andreopoulos B."/>
            <person name="Lipzen A."/>
            <person name="Chen C."/>
            <person name="Yan M."/>
            <person name="Daum C."/>
            <person name="Ng V."/>
            <person name="Clum A."/>
            <person name="Steindorff A."/>
            <person name="Ohm R.A."/>
            <person name="Martin F."/>
            <person name="Silar P."/>
            <person name="Natvig D.O."/>
            <person name="Lalanne C."/>
            <person name="Gautier V."/>
            <person name="Ament-Velasquez S.L."/>
            <person name="Kruys A."/>
            <person name="Hutchinson M.I."/>
            <person name="Powell A.J."/>
            <person name="Barry K."/>
            <person name="Miller A.N."/>
            <person name="Grigoriev I.V."/>
            <person name="Debuchy R."/>
            <person name="Gladieux P."/>
            <person name="Hiltunen Thoren M."/>
            <person name="Johannesson H."/>
        </authorList>
    </citation>
    <scope>NUCLEOTIDE SEQUENCE</scope>
    <source>
        <strain evidence="1">CBS 359.72</strain>
    </source>
</reference>
<evidence type="ECO:0000313" key="1">
    <source>
        <dbReference type="EMBL" id="KAK4246172.1"/>
    </source>
</evidence>
<accession>A0AAN7CRX6</accession>
<dbReference type="Proteomes" id="UP001303647">
    <property type="component" value="Unassembled WGS sequence"/>
</dbReference>
<name>A0AAN7CRX6_9PEZI</name>
<protein>
    <submittedName>
        <fullName evidence="1">Uncharacterized protein</fullName>
    </submittedName>
</protein>
<reference evidence="1" key="2">
    <citation type="submission" date="2023-05" db="EMBL/GenBank/DDBJ databases">
        <authorList>
            <consortium name="Lawrence Berkeley National Laboratory"/>
            <person name="Steindorff A."/>
            <person name="Hensen N."/>
            <person name="Bonometti L."/>
            <person name="Westerberg I."/>
            <person name="Brannstrom I.O."/>
            <person name="Guillou S."/>
            <person name="Cros-Aarteil S."/>
            <person name="Calhoun S."/>
            <person name="Haridas S."/>
            <person name="Kuo A."/>
            <person name="Mondo S."/>
            <person name="Pangilinan J."/>
            <person name="Riley R."/>
            <person name="Labutti K."/>
            <person name="Andreopoulos B."/>
            <person name="Lipzen A."/>
            <person name="Chen C."/>
            <person name="Yanf M."/>
            <person name="Daum C."/>
            <person name="Ng V."/>
            <person name="Clum A."/>
            <person name="Ohm R."/>
            <person name="Martin F."/>
            <person name="Silar P."/>
            <person name="Natvig D."/>
            <person name="Lalanne C."/>
            <person name="Gautier V."/>
            <person name="Ament-Velasquez S.L."/>
            <person name="Kruys A."/>
            <person name="Hutchinson M.I."/>
            <person name="Powell A.J."/>
            <person name="Barry K."/>
            <person name="Miller A.N."/>
            <person name="Grigoriev I.V."/>
            <person name="Debuchy R."/>
            <person name="Gladieux P."/>
            <person name="Thoren M.H."/>
            <person name="Johannesson H."/>
        </authorList>
    </citation>
    <scope>NUCLEOTIDE SEQUENCE</scope>
    <source>
        <strain evidence="1">CBS 359.72</strain>
    </source>
</reference>
<gene>
    <name evidence="1" type="ORF">C7999DRAFT_33477</name>
</gene>
<evidence type="ECO:0000313" key="2">
    <source>
        <dbReference type="Proteomes" id="UP001303647"/>
    </source>
</evidence>
<dbReference type="Gene3D" id="3.40.50.150">
    <property type="entry name" value="Vaccinia Virus protein VP39"/>
    <property type="match status" value="1"/>
</dbReference>
<sequence length="97" mass="10348">MGPLNTAHCLAFGDSFFEYKKKHPDHMARFVSFAGAFVSDVGAYSAQSIARAYLWWALPGGSLVVHGGGGIEPIASAMASHSRILICDIVLPEPNTI</sequence>
<organism evidence="1 2">
    <name type="scientific">Corynascus novoguineensis</name>
    <dbReference type="NCBI Taxonomy" id="1126955"/>
    <lineage>
        <taxon>Eukaryota</taxon>
        <taxon>Fungi</taxon>
        <taxon>Dikarya</taxon>
        <taxon>Ascomycota</taxon>
        <taxon>Pezizomycotina</taxon>
        <taxon>Sordariomycetes</taxon>
        <taxon>Sordariomycetidae</taxon>
        <taxon>Sordariales</taxon>
        <taxon>Chaetomiaceae</taxon>
        <taxon>Corynascus</taxon>
    </lineage>
</organism>
<dbReference type="AlphaFoldDB" id="A0AAN7CRX6"/>